<protein>
    <submittedName>
        <fullName evidence="2">Uncharacterized protein</fullName>
    </submittedName>
</protein>
<feature type="region of interest" description="Disordered" evidence="1">
    <location>
        <begin position="29"/>
        <end position="68"/>
    </location>
</feature>
<dbReference type="KEGG" id="tap:GZ22_09510"/>
<evidence type="ECO:0000313" key="3">
    <source>
        <dbReference type="Proteomes" id="UP000027980"/>
    </source>
</evidence>
<sequence>MKYVVVVLTMLTLFFGGILIGMEKEDVQQAEQPPAVQQQEGQLTASSSFEGAKSKPVLKNTAPVSDEGADSSIVQQLASGLGSLFTGICSVIITAIEQLSIALFG</sequence>
<dbReference type="EMBL" id="CP008876">
    <property type="protein sequence ID" value="AIF66851.1"/>
    <property type="molecule type" value="Genomic_DNA"/>
</dbReference>
<name>A0A075LL11_9BACI</name>
<reference evidence="2 3" key="1">
    <citation type="submission" date="2014-07" db="EMBL/GenBank/DDBJ databases">
        <title>Complete genome sequence of a moderately halophilic bacterium Terribacillus aidingensis MP602, isolated from Cryptomeria fortunei in Tianmu mountain in China.</title>
        <authorList>
            <person name="Wang Y."/>
            <person name="Lu P."/>
            <person name="Zhang L."/>
        </authorList>
    </citation>
    <scope>NUCLEOTIDE SEQUENCE [LARGE SCALE GENOMIC DNA]</scope>
    <source>
        <strain evidence="2 3">MP602</strain>
    </source>
</reference>
<proteinExistence type="predicted"/>
<gene>
    <name evidence="2" type="ORF">GZ22_09510</name>
</gene>
<organism evidence="2 3">
    <name type="scientific">Terribacillus saccharophilus</name>
    <dbReference type="NCBI Taxonomy" id="361277"/>
    <lineage>
        <taxon>Bacteria</taxon>
        <taxon>Bacillati</taxon>
        <taxon>Bacillota</taxon>
        <taxon>Bacilli</taxon>
        <taxon>Bacillales</taxon>
        <taxon>Bacillaceae</taxon>
        <taxon>Terribacillus</taxon>
    </lineage>
</organism>
<feature type="compositionally biased region" description="Low complexity" evidence="1">
    <location>
        <begin position="29"/>
        <end position="40"/>
    </location>
</feature>
<dbReference type="Proteomes" id="UP000027980">
    <property type="component" value="Chromosome"/>
</dbReference>
<accession>A0A075LL11</accession>
<dbReference type="HOGENOM" id="CLU_2235263_0_0_9"/>
<dbReference type="GeneID" id="34220622"/>
<dbReference type="RefSeq" id="WP_038561464.1">
    <property type="nucleotide sequence ID" value="NZ_CP008876.1"/>
</dbReference>
<dbReference type="OrthoDB" id="2968570at2"/>
<dbReference type="AlphaFoldDB" id="A0A075LL11"/>
<evidence type="ECO:0000256" key="1">
    <source>
        <dbReference type="SAM" id="MobiDB-lite"/>
    </source>
</evidence>
<evidence type="ECO:0000313" key="2">
    <source>
        <dbReference type="EMBL" id="AIF66851.1"/>
    </source>
</evidence>